<dbReference type="RefSeq" id="XP_044568533.1">
    <property type="nucleotide sequence ID" value="XM_044711512.1"/>
</dbReference>
<keyword evidence="3" id="KW-0687">Ribonucleoprotein</keyword>
<dbReference type="VEuPathDB" id="AmoebaDB:NfTy_006220"/>
<reference evidence="4 5" key="1">
    <citation type="journal article" date="2019" name="Sci. Rep.">
        <title>Nanopore sequencing improves the draft genome of the human pathogenic amoeba Naegleria fowleri.</title>
        <authorList>
            <person name="Liechti N."/>
            <person name="Schurch N."/>
            <person name="Bruggmann R."/>
            <person name="Wittwer M."/>
        </authorList>
    </citation>
    <scope>NUCLEOTIDE SEQUENCE [LARGE SCALE GENOMIC DNA]</scope>
    <source>
        <strain evidence="4 5">ATCC 30894</strain>
    </source>
</reference>
<protein>
    <submittedName>
        <fullName evidence="4">Uncharacterized protein</fullName>
    </submittedName>
</protein>
<dbReference type="EMBL" id="VFQX01000004">
    <property type="protein sequence ID" value="KAF0983820.1"/>
    <property type="molecule type" value="Genomic_DNA"/>
</dbReference>
<evidence type="ECO:0000256" key="1">
    <source>
        <dbReference type="ARBA" id="ARBA00005436"/>
    </source>
</evidence>
<dbReference type="Proteomes" id="UP000444721">
    <property type="component" value="Unassembled WGS sequence"/>
</dbReference>
<dbReference type="InterPro" id="IPR038716">
    <property type="entry name" value="P1/P2_N_sf"/>
</dbReference>
<dbReference type="AlphaFoldDB" id="A0A6A5CE24"/>
<dbReference type="Gene3D" id="1.10.10.1410">
    <property type="match status" value="1"/>
</dbReference>
<name>A0A6A5CE24_NAEFO</name>
<dbReference type="VEuPathDB" id="AmoebaDB:NF0017010"/>
<sequence length="314" mass="35363">MIQPTKFLWDNLLQAIQIQTEIVEYLECDDTTFDNTTVEYYRTLLNQCMKFLGAISSSENDNDNHCNVHSTLDHHWSNTWNELLNRFQDIHLQTTTTTRNAKLLRQQLNELFKSTKKASAEYTCLVAIQVGSFDSSCTVSHVQNSQENPLVSTQRACLLLEKGLRHRIVQFIQHSMLYGVPLPTQGELEQQTSCGSSNLKPASSKVLSQSESIMACIYACFILHDLEMKIEAESILSILKAANIEIPGVYATIVSTYLGKDNQTLLKKVLELNSGSFGQVAQSGSSNSNDIVIHEEKYGIPSQQSDEEFDFAFF</sequence>
<comment type="caution">
    <text evidence="4">The sequence shown here is derived from an EMBL/GenBank/DDBJ whole genome shotgun (WGS) entry which is preliminary data.</text>
</comment>
<evidence type="ECO:0000256" key="3">
    <source>
        <dbReference type="ARBA" id="ARBA00023274"/>
    </source>
</evidence>
<evidence type="ECO:0000256" key="2">
    <source>
        <dbReference type="ARBA" id="ARBA00022980"/>
    </source>
</evidence>
<proteinExistence type="inferred from homology"/>
<evidence type="ECO:0000313" key="4">
    <source>
        <dbReference type="EMBL" id="KAF0983820.1"/>
    </source>
</evidence>
<dbReference type="GeneID" id="68114953"/>
<comment type="similarity">
    <text evidence="1">Belongs to the eukaryotic ribosomal protein P1/P2 family.</text>
</comment>
<gene>
    <name evidence="4" type="ORF">FDP41_007735</name>
</gene>
<evidence type="ECO:0000313" key="5">
    <source>
        <dbReference type="Proteomes" id="UP000444721"/>
    </source>
</evidence>
<keyword evidence="5" id="KW-1185">Reference proteome</keyword>
<dbReference type="CDD" id="cd05831">
    <property type="entry name" value="Ribosomal_P1"/>
    <property type="match status" value="1"/>
</dbReference>
<accession>A0A6A5CE24</accession>
<organism evidence="4 5">
    <name type="scientific">Naegleria fowleri</name>
    <name type="common">Brain eating amoeba</name>
    <dbReference type="NCBI Taxonomy" id="5763"/>
    <lineage>
        <taxon>Eukaryota</taxon>
        <taxon>Discoba</taxon>
        <taxon>Heterolobosea</taxon>
        <taxon>Tetramitia</taxon>
        <taxon>Eutetramitia</taxon>
        <taxon>Vahlkampfiidae</taxon>
        <taxon>Naegleria</taxon>
    </lineage>
</organism>
<dbReference type="VEuPathDB" id="AmoebaDB:FDP41_007735"/>
<keyword evidence="2" id="KW-0689">Ribosomal protein</keyword>
<dbReference type="GO" id="GO:0005840">
    <property type="term" value="C:ribosome"/>
    <property type="evidence" value="ECO:0007669"/>
    <property type="project" value="UniProtKB-KW"/>
</dbReference>
<dbReference type="OrthoDB" id="2194681at2759"/>
<dbReference type="GO" id="GO:1990904">
    <property type="term" value="C:ribonucleoprotein complex"/>
    <property type="evidence" value="ECO:0007669"/>
    <property type="project" value="UniProtKB-KW"/>
</dbReference>